<dbReference type="CDD" id="cd12797">
    <property type="entry name" value="M23_peptidase"/>
    <property type="match status" value="1"/>
</dbReference>
<dbReference type="InterPro" id="IPR011055">
    <property type="entry name" value="Dup_hybrid_motif"/>
</dbReference>
<feature type="domain" description="M23ase beta-sheet core" evidence="3">
    <location>
        <begin position="178"/>
        <end position="281"/>
    </location>
</feature>
<comment type="caution">
    <text evidence="4">The sequence shown here is derived from an EMBL/GenBank/DDBJ whole genome shotgun (WGS) entry which is preliminary data.</text>
</comment>
<organism evidence="4 5">
    <name type="scientific">Kitasatospora cystarginea</name>
    <dbReference type="NCBI Taxonomy" id="58350"/>
    <lineage>
        <taxon>Bacteria</taxon>
        <taxon>Bacillati</taxon>
        <taxon>Actinomycetota</taxon>
        <taxon>Actinomycetes</taxon>
        <taxon>Kitasatosporales</taxon>
        <taxon>Streptomycetaceae</taxon>
        <taxon>Kitasatospora</taxon>
    </lineage>
</organism>
<gene>
    <name evidence="4" type="ORF">GCM10010430_34670</name>
</gene>
<feature type="compositionally biased region" description="Low complexity" evidence="2">
    <location>
        <begin position="22"/>
        <end position="34"/>
    </location>
</feature>
<evidence type="ECO:0000256" key="2">
    <source>
        <dbReference type="SAM" id="MobiDB-lite"/>
    </source>
</evidence>
<evidence type="ECO:0000256" key="1">
    <source>
        <dbReference type="SAM" id="Coils"/>
    </source>
</evidence>
<keyword evidence="1" id="KW-0175">Coiled coil</keyword>
<dbReference type="PANTHER" id="PTHR21666">
    <property type="entry name" value="PEPTIDASE-RELATED"/>
    <property type="match status" value="1"/>
</dbReference>
<sequence length="292" mass="29360">MASLSHSPANLGVGSVGVGTQLLDLPPEPAADADGAARHRMPRQSRSGSLLGVTAMAAGLGATGFATAGPAAAATATQPPAPAPAFSVPDTASDHVLAADPGLTLTARIQQQADGERTSTEEAARLAAAQEAEAKRAVQQAEAQAAGERARLGTLRPPVDGYTLATRFDQAGSHWSQPHTGLDFAARTGAPVTAVGAGTVTAAGWSGAYGYRVVQTLPDGTEIWYCHLSAISAVSGQVTAGTQLGRVGATGHSRGVLPSGVPLGPHVHLEVRPAGGAPVDPLAWFHSHGLQP</sequence>
<evidence type="ECO:0000313" key="5">
    <source>
        <dbReference type="Proteomes" id="UP001500305"/>
    </source>
</evidence>
<feature type="coiled-coil region" evidence="1">
    <location>
        <begin position="124"/>
        <end position="151"/>
    </location>
</feature>
<dbReference type="PANTHER" id="PTHR21666:SF270">
    <property type="entry name" value="MUREIN HYDROLASE ACTIVATOR ENVC"/>
    <property type="match status" value="1"/>
</dbReference>
<dbReference type="InterPro" id="IPR050570">
    <property type="entry name" value="Cell_wall_metabolism_enzyme"/>
</dbReference>
<name>A0ABN3E645_9ACTN</name>
<evidence type="ECO:0000313" key="4">
    <source>
        <dbReference type="EMBL" id="GAA2249136.1"/>
    </source>
</evidence>
<dbReference type="EMBL" id="BAAATR010000014">
    <property type="protein sequence ID" value="GAA2249136.1"/>
    <property type="molecule type" value="Genomic_DNA"/>
</dbReference>
<reference evidence="4 5" key="1">
    <citation type="journal article" date="2019" name="Int. J. Syst. Evol. Microbiol.">
        <title>The Global Catalogue of Microorganisms (GCM) 10K type strain sequencing project: providing services to taxonomists for standard genome sequencing and annotation.</title>
        <authorList>
            <consortium name="The Broad Institute Genomics Platform"/>
            <consortium name="The Broad Institute Genome Sequencing Center for Infectious Disease"/>
            <person name="Wu L."/>
            <person name="Ma J."/>
        </authorList>
    </citation>
    <scope>NUCLEOTIDE SEQUENCE [LARGE SCALE GENOMIC DNA]</scope>
    <source>
        <strain evidence="4 5">JCM 7356</strain>
    </source>
</reference>
<dbReference type="RefSeq" id="WP_344637304.1">
    <property type="nucleotide sequence ID" value="NZ_BAAATR010000014.1"/>
</dbReference>
<protein>
    <recommendedName>
        <fullName evidence="3">M23ase beta-sheet core domain-containing protein</fullName>
    </recommendedName>
</protein>
<proteinExistence type="predicted"/>
<dbReference type="InterPro" id="IPR016047">
    <property type="entry name" value="M23ase_b-sheet_dom"/>
</dbReference>
<accession>A0ABN3E645</accession>
<dbReference type="Pfam" id="PF01551">
    <property type="entry name" value="Peptidase_M23"/>
    <property type="match status" value="1"/>
</dbReference>
<evidence type="ECO:0000259" key="3">
    <source>
        <dbReference type="Pfam" id="PF01551"/>
    </source>
</evidence>
<keyword evidence="5" id="KW-1185">Reference proteome</keyword>
<dbReference type="Proteomes" id="UP001500305">
    <property type="component" value="Unassembled WGS sequence"/>
</dbReference>
<dbReference type="SUPFAM" id="SSF51261">
    <property type="entry name" value="Duplicated hybrid motif"/>
    <property type="match status" value="1"/>
</dbReference>
<dbReference type="Gene3D" id="2.70.70.10">
    <property type="entry name" value="Glucose Permease (Domain IIA)"/>
    <property type="match status" value="1"/>
</dbReference>
<feature type="region of interest" description="Disordered" evidence="2">
    <location>
        <begin position="22"/>
        <end position="48"/>
    </location>
</feature>